<reference evidence="2 3" key="1">
    <citation type="submission" date="2012-09" db="EMBL/GenBank/DDBJ databases">
        <title>Genome Sequence of alkane-degrading Bacterium Alcanivorax venustensis ISO4.</title>
        <authorList>
            <person name="Lai Q."/>
            <person name="Shao Z."/>
        </authorList>
    </citation>
    <scope>NUCLEOTIDE SEQUENCE [LARGE SCALE GENOMIC DNA]</scope>
    <source>
        <strain evidence="2 3">ISO4</strain>
    </source>
</reference>
<evidence type="ECO:0000256" key="1">
    <source>
        <dbReference type="SAM" id="SignalP"/>
    </source>
</evidence>
<feature type="chain" id="PRO_5046267024" evidence="1">
    <location>
        <begin position="22"/>
        <end position="365"/>
    </location>
</feature>
<dbReference type="InterPro" id="IPR045758">
    <property type="entry name" value="AdeT1/2"/>
</dbReference>
<gene>
    <name evidence="2" type="ORF">ISO4_02855</name>
</gene>
<organism evidence="2 3">
    <name type="scientific">Alloalcanivorax venustensis ISO4</name>
    <dbReference type="NCBI Taxonomy" id="1177184"/>
    <lineage>
        <taxon>Bacteria</taxon>
        <taxon>Pseudomonadati</taxon>
        <taxon>Pseudomonadota</taxon>
        <taxon>Gammaproteobacteria</taxon>
        <taxon>Oceanospirillales</taxon>
        <taxon>Alcanivoracaceae</taxon>
        <taxon>Alloalcanivorax</taxon>
    </lineage>
</organism>
<evidence type="ECO:0000313" key="3">
    <source>
        <dbReference type="Proteomes" id="UP000644441"/>
    </source>
</evidence>
<comment type="caution">
    <text evidence="2">The sequence shown here is derived from an EMBL/GenBank/DDBJ whole genome shotgun (WGS) entry which is preliminary data.</text>
</comment>
<evidence type="ECO:0000313" key="2">
    <source>
        <dbReference type="EMBL" id="MBF5054253.1"/>
    </source>
</evidence>
<proteinExistence type="predicted"/>
<dbReference type="Pfam" id="PF19582">
    <property type="entry name" value="AdeT1_2"/>
    <property type="match status" value="1"/>
</dbReference>
<sequence length="365" mass="40156">MRNTLLGVGATLAFAVAPASASDAALRDTVYNDALPMTERVDAMRELTGLGKAGNDTRKICIWDIVGRNGPIFSAAQDQRAKLLEYGIQLDLVPYTDERVMVDEFKAGLCDAALMSGLRARLFNTYTGTIDSIGGLPTQQHMRILLQVLANPASAEHMVQGDYVVAGIAPGGGAYLFVNDKKINSLAAAAGKNVAVLDYDPVQAEMVGQVGASPVPTDIVNAPNMFNNGVVDVLAAPLAAYEIVELYKGMTPDGGIVNYPIAQISMQLVARRDRIPNEAAQLVREVFFESYQQIIDRVHEETKNIPGRWWIEIPDDDKREYEVMMRDVRLQLRERGYYSADMLTLQRRIRCKLDSSRAECADPQE</sequence>
<dbReference type="Gene3D" id="3.40.190.170">
    <property type="entry name" value="Bacterial extracellular solute-binding protein, family 7"/>
    <property type="match status" value="1"/>
</dbReference>
<keyword evidence="1" id="KW-0732">Signal</keyword>
<accession>A0ABS0AJD5</accession>
<protein>
    <submittedName>
        <fullName evidence="2">Uncharacterized protein</fullName>
    </submittedName>
</protein>
<feature type="signal peptide" evidence="1">
    <location>
        <begin position="1"/>
        <end position="21"/>
    </location>
</feature>
<name>A0ABS0AJD5_9GAMM</name>
<keyword evidence="3" id="KW-1185">Reference proteome</keyword>
<dbReference type="SUPFAM" id="SSF53850">
    <property type="entry name" value="Periplasmic binding protein-like II"/>
    <property type="match status" value="1"/>
</dbReference>
<dbReference type="Proteomes" id="UP000644441">
    <property type="component" value="Unassembled WGS sequence"/>
</dbReference>
<dbReference type="EMBL" id="ARXR01000035">
    <property type="protein sequence ID" value="MBF5054253.1"/>
    <property type="molecule type" value="Genomic_DNA"/>
</dbReference>
<dbReference type="InterPro" id="IPR038404">
    <property type="entry name" value="TRAP_DctP_sf"/>
</dbReference>